<evidence type="ECO:0000313" key="9">
    <source>
        <dbReference type="EMBL" id="TSE13995.1"/>
    </source>
</evidence>
<reference evidence="9" key="1">
    <citation type="submission" date="2019-07" db="EMBL/GenBank/DDBJ databases">
        <title>Mesorhizobum intechiensis sp. nov. isolated from nodules of Lotus tenuis growing in lowlands of the Flooding Pampa, Argentina.</title>
        <authorList>
            <person name="Estrella M.J."/>
            <person name="Torres Tejerizo G.A."/>
            <person name="Cumpa Velazquez L.M."/>
            <person name="Fontana F."/>
            <person name="Hansen L."/>
            <person name="Pistorio M."/>
            <person name="Sannazzaro A.I."/>
        </authorList>
    </citation>
    <scope>NUCLEOTIDE SEQUENCE</scope>
    <source>
        <strain evidence="9">BD68</strain>
    </source>
</reference>
<evidence type="ECO:0000256" key="5">
    <source>
        <dbReference type="ARBA" id="ARBA00022840"/>
    </source>
</evidence>
<sequence>MHITNSGRGIHQREVKGIDRLKAAMPRDWYAFTNLDLALGAGKAREIDVILVTNRRIFAIDLKDWYGNIESVDGRWLLDGHDKDASPVGKINDIARQLGILLTKEFAKRPETKHVPVPRVEGLVVLIGKADRSGITEAERAKVLTLGEFKAAVFPDQSDRATFGNIAEYIVHHPLTESTWKERLSRFFNAGPTTLFKPGRRSFQRYVADDSSTFEHPDGIYREYDAREEGTPPSFGTLRLWDFTKVKDARFQTEEGRLEIAGRERQVYHWLRDRSDSIDRNLLTPRLEDPDRSVHYWEIYDRRPRLKRLSDFAKTEVKSLSPVERIELARQLLSVQAELHRNSAAHLDLGGHSIWLEAPTTVQISHLFAARFPEVRSLGDSRYHFLASVTVPEDVLGENAGPMRRDVFLGAVAVHQIIYGCLPGGNPPEWSAAVDAGAEFEVLHHWFAEGLELDAKKRFPDARAALEAFNKATVQHPTPEEVQIGLARYREVIRSQLALASAYPVVGEPIRESDRLDAWRTAADDKQLVVKLWKQSAWGDLRKEGARILAFLDRAAEIKADEPEGIPAIHTIAWLGDAFAVVQEWIEGSSLLSIIEEHPQRWQMAIEALAAVRRLIKIVENLHATGVGHGDLKPENIVIREDGKTFLIDILDFSSLSEGEIQNSAYAIAGGDRFERDRYGLTCLAEEIFGAARFKPEHASRLSKAIATCREMEPRLATILPLVEAIDKTLGELEEADSDLATAAATVLTLAIRGSEIGALEPDEGRFFLRSYRSPVRGPATVHLRGAFEEIEFRLDDAGKLKSATRRRLSQTRIGIVARHEVFNFEGEVLVERSDHNDFSSMEQFLEGDAIAASLAGNGRDLDPSSLEVGDLGASDEDDEERLIEEIAATPVAGPDSVDVPLLWRNLIDSEKELTTEGVAQTDSIFDGAAGRHRLSFELESGTFDFDRNDTVAVERLGNKGIWRRIGELDVQNSRASLVVIETTQYGSAGRRLVEDGQRLRFVSHFETESLRRRGEAVDRILAGNGRAGSLVSVFDPRTRAVPKVVPHSLKRLELAKYDLNADQVAAFERIISARPLGLLQGPPGTGKTRFIAALAHYAITEGLARNVLLSSQSHEAVNTAAEALLKLFRASKEEPSMLRVAMNDDQVSDPIRGYHTRKVEQAFKDRFHASFSERMHIVGTALGMPPEIVNEAILIETAIRPIGRRLAEFQTASEPPQERINGLKETLGAMLVQLGLDPSLVDDIDGSADDFNHTLVECLMTRHGRSGAASADKLNRLLSAARLGRDFVGSASRSQRSFETFLAGTRQVVIGTCVGLGRASLGLTSTAFDLVIVDEAARCTASELLVPLQVARWAVLVGDQAQLQPQHKAEVIEQVAERTKIAKNEIQRSDFERVFETKYGLAAGARLRTQYRMLPPIGKLVSEAFYPKLDLEAGREKPAIDLNLLPGELSHPLTWIETDDLGEAAYDAKMKEGGSRQNRVEADAIVATLETWCAHSPFRQWLEAQTEFPIAVGIICMYAAQRDLIHRKLLRSSVSELLTKHIKVGTVDSYQGKENPIVVLSLVRNNIDGAQEGPVRTIREGFLVAPNRINVAASRAMDRLVIVGARHRWRTAGPMGQLVAGFAKRVVEGSARTVTAREILEPRFNENASPKESRGEGPTGGRRRK</sequence>
<evidence type="ECO:0000256" key="1">
    <source>
        <dbReference type="ARBA" id="ARBA00007913"/>
    </source>
</evidence>
<evidence type="ECO:0000259" key="7">
    <source>
        <dbReference type="PROSITE" id="PS50011"/>
    </source>
</evidence>
<gene>
    <name evidence="9" type="ORF">C1D09_000930</name>
</gene>
<dbReference type="InterPro" id="IPR041679">
    <property type="entry name" value="DNA2/NAM7-like_C"/>
</dbReference>
<dbReference type="Pfam" id="PF08378">
    <property type="entry name" value="NERD"/>
    <property type="match status" value="1"/>
</dbReference>
<evidence type="ECO:0000259" key="8">
    <source>
        <dbReference type="PROSITE" id="PS50965"/>
    </source>
</evidence>
<dbReference type="Gene3D" id="3.40.50.300">
    <property type="entry name" value="P-loop containing nucleotide triphosphate hydrolases"/>
    <property type="match status" value="2"/>
</dbReference>
<dbReference type="CDD" id="cd18808">
    <property type="entry name" value="SF1_C_Upf1"/>
    <property type="match status" value="1"/>
</dbReference>
<dbReference type="PROSITE" id="PS00108">
    <property type="entry name" value="PROTEIN_KINASE_ST"/>
    <property type="match status" value="1"/>
</dbReference>
<accession>A0A8T9AYM0</accession>
<comment type="similarity">
    <text evidence="1">Belongs to the DNA2/NAM7 helicase family.</text>
</comment>
<dbReference type="Gene3D" id="1.10.510.10">
    <property type="entry name" value="Transferase(Phosphotransferase) domain 1"/>
    <property type="match status" value="1"/>
</dbReference>
<dbReference type="InterPro" id="IPR011009">
    <property type="entry name" value="Kinase-like_dom_sf"/>
</dbReference>
<protein>
    <submittedName>
        <fullName evidence="9">AAA family ATPase</fullName>
    </submittedName>
</protein>
<dbReference type="InterPro" id="IPR011528">
    <property type="entry name" value="NERD"/>
</dbReference>
<proteinExistence type="inferred from homology"/>
<feature type="domain" description="Protein kinase" evidence="7">
    <location>
        <begin position="478"/>
        <end position="823"/>
    </location>
</feature>
<dbReference type="RefSeq" id="WP_143972561.1">
    <property type="nucleotide sequence ID" value="NZ_PNOT02000016.1"/>
</dbReference>
<dbReference type="SUPFAM" id="SSF52540">
    <property type="entry name" value="P-loop containing nucleoside triphosphate hydrolases"/>
    <property type="match status" value="1"/>
</dbReference>
<dbReference type="GO" id="GO:0043139">
    <property type="term" value="F:5'-3' DNA helicase activity"/>
    <property type="evidence" value="ECO:0007669"/>
    <property type="project" value="TreeGrafter"/>
</dbReference>
<dbReference type="SUPFAM" id="SSF56112">
    <property type="entry name" value="Protein kinase-like (PK-like)"/>
    <property type="match status" value="2"/>
</dbReference>
<keyword evidence="2" id="KW-0547">Nucleotide-binding</keyword>
<evidence type="ECO:0000256" key="2">
    <source>
        <dbReference type="ARBA" id="ARBA00022741"/>
    </source>
</evidence>
<dbReference type="OrthoDB" id="9757917at2"/>
<evidence type="ECO:0000313" key="10">
    <source>
        <dbReference type="Proteomes" id="UP000235507"/>
    </source>
</evidence>
<dbReference type="InterPro" id="IPR041677">
    <property type="entry name" value="DNA2/NAM7_AAA_11"/>
</dbReference>
<dbReference type="GO" id="GO:0016787">
    <property type="term" value="F:hydrolase activity"/>
    <property type="evidence" value="ECO:0007669"/>
    <property type="project" value="UniProtKB-KW"/>
</dbReference>
<dbReference type="PANTHER" id="PTHR43788">
    <property type="entry name" value="DNA2/NAM7 HELICASE FAMILY MEMBER"/>
    <property type="match status" value="1"/>
</dbReference>
<dbReference type="InterPro" id="IPR047187">
    <property type="entry name" value="SF1_C_Upf1"/>
</dbReference>
<dbReference type="PROSITE" id="PS50965">
    <property type="entry name" value="NERD"/>
    <property type="match status" value="1"/>
</dbReference>
<dbReference type="PANTHER" id="PTHR43788:SF8">
    <property type="entry name" value="DNA-BINDING PROTEIN SMUBP-2"/>
    <property type="match status" value="1"/>
</dbReference>
<feature type="compositionally biased region" description="Basic and acidic residues" evidence="6">
    <location>
        <begin position="1641"/>
        <end position="1656"/>
    </location>
</feature>
<feature type="region of interest" description="Disordered" evidence="6">
    <location>
        <begin position="1641"/>
        <end position="1666"/>
    </location>
</feature>
<evidence type="ECO:0000256" key="3">
    <source>
        <dbReference type="ARBA" id="ARBA00022801"/>
    </source>
</evidence>
<feature type="domain" description="NERD" evidence="8">
    <location>
        <begin position="9"/>
        <end position="121"/>
    </location>
</feature>
<dbReference type="PROSITE" id="PS50011">
    <property type="entry name" value="PROTEIN_KINASE_DOM"/>
    <property type="match status" value="1"/>
</dbReference>
<dbReference type="Pfam" id="PF13086">
    <property type="entry name" value="AAA_11"/>
    <property type="match status" value="1"/>
</dbReference>
<comment type="caution">
    <text evidence="9">The sequence shown here is derived from an EMBL/GenBank/DDBJ whole genome shotgun (WGS) entry which is preliminary data.</text>
</comment>
<dbReference type="InterPro" id="IPR050534">
    <property type="entry name" value="Coronavir_polyprotein_1ab"/>
</dbReference>
<keyword evidence="3" id="KW-0378">Hydrolase</keyword>
<name>A0A8T9AYM0_9HYPH</name>
<dbReference type="InterPro" id="IPR000719">
    <property type="entry name" value="Prot_kinase_dom"/>
</dbReference>
<dbReference type="Proteomes" id="UP000235507">
    <property type="component" value="Unassembled WGS sequence"/>
</dbReference>
<dbReference type="Pfam" id="PF13087">
    <property type="entry name" value="AAA_12"/>
    <property type="match status" value="1"/>
</dbReference>
<dbReference type="InterPro" id="IPR027417">
    <property type="entry name" value="P-loop_NTPase"/>
</dbReference>
<keyword evidence="4" id="KW-0347">Helicase</keyword>
<dbReference type="EMBL" id="PNOT02000016">
    <property type="protein sequence ID" value="TSE13995.1"/>
    <property type="molecule type" value="Genomic_DNA"/>
</dbReference>
<dbReference type="GO" id="GO:0004672">
    <property type="term" value="F:protein kinase activity"/>
    <property type="evidence" value="ECO:0007669"/>
    <property type="project" value="InterPro"/>
</dbReference>
<dbReference type="GO" id="GO:0005524">
    <property type="term" value="F:ATP binding"/>
    <property type="evidence" value="ECO:0007669"/>
    <property type="project" value="UniProtKB-KW"/>
</dbReference>
<evidence type="ECO:0000256" key="4">
    <source>
        <dbReference type="ARBA" id="ARBA00022806"/>
    </source>
</evidence>
<keyword evidence="5" id="KW-0067">ATP-binding</keyword>
<organism evidence="9 10">
    <name type="scientific">Mesorhizobium intechi</name>
    <dbReference type="NCBI Taxonomy" id="537601"/>
    <lineage>
        <taxon>Bacteria</taxon>
        <taxon>Pseudomonadati</taxon>
        <taxon>Pseudomonadota</taxon>
        <taxon>Alphaproteobacteria</taxon>
        <taxon>Hyphomicrobiales</taxon>
        <taxon>Phyllobacteriaceae</taxon>
        <taxon>Mesorhizobium</taxon>
    </lineage>
</organism>
<evidence type="ECO:0000256" key="6">
    <source>
        <dbReference type="SAM" id="MobiDB-lite"/>
    </source>
</evidence>
<dbReference type="InterPro" id="IPR008271">
    <property type="entry name" value="Ser/Thr_kinase_AS"/>
</dbReference>
<keyword evidence="10" id="KW-1185">Reference proteome</keyword>